<keyword evidence="4" id="KW-1185">Reference proteome</keyword>
<comment type="similarity">
    <text evidence="1">Belongs to the SDHAF4 family.</text>
</comment>
<dbReference type="Pfam" id="PF07896">
    <property type="entry name" value="DUF1674"/>
    <property type="match status" value="1"/>
</dbReference>
<organism evidence="3 4">
    <name type="scientific">Glacieibacterium arshaanense</name>
    <dbReference type="NCBI Taxonomy" id="2511025"/>
    <lineage>
        <taxon>Bacteria</taxon>
        <taxon>Pseudomonadati</taxon>
        <taxon>Pseudomonadota</taxon>
        <taxon>Alphaproteobacteria</taxon>
        <taxon>Sphingomonadales</taxon>
        <taxon>Sphingosinicellaceae</taxon>
        <taxon>Glacieibacterium</taxon>
    </lineage>
</organism>
<evidence type="ECO:0000313" key="3">
    <source>
        <dbReference type="EMBL" id="TFU01256.1"/>
    </source>
</evidence>
<feature type="compositionally biased region" description="Pro residues" evidence="2">
    <location>
        <begin position="12"/>
        <end position="25"/>
    </location>
</feature>
<comment type="caution">
    <text evidence="3">The sequence shown here is derived from an EMBL/GenBank/DDBJ whole genome shotgun (WGS) entry which is preliminary data.</text>
</comment>
<dbReference type="RefSeq" id="WP_135246760.1">
    <property type="nucleotide sequence ID" value="NZ_SIHO01000003.1"/>
</dbReference>
<feature type="compositionally biased region" description="Basic and acidic residues" evidence="2">
    <location>
        <begin position="28"/>
        <end position="56"/>
    </location>
</feature>
<sequence>MAKAATKRPPTDYVPPKSPPVPQPEAKPAGEERGGRDGLDPTRYGDWERKGIAVDF</sequence>
<evidence type="ECO:0000313" key="4">
    <source>
        <dbReference type="Proteomes" id="UP000297737"/>
    </source>
</evidence>
<name>A0A4Y9ELE6_9SPHN</name>
<evidence type="ECO:0000256" key="1">
    <source>
        <dbReference type="ARBA" id="ARBA00005701"/>
    </source>
</evidence>
<dbReference type="Proteomes" id="UP000297737">
    <property type="component" value="Unassembled WGS sequence"/>
</dbReference>
<feature type="region of interest" description="Disordered" evidence="2">
    <location>
        <begin position="1"/>
        <end position="56"/>
    </location>
</feature>
<protein>
    <submittedName>
        <fullName evidence="3">DUF1674 domain-containing protein</fullName>
    </submittedName>
</protein>
<dbReference type="EMBL" id="SIHO01000003">
    <property type="protein sequence ID" value="TFU01256.1"/>
    <property type="molecule type" value="Genomic_DNA"/>
</dbReference>
<evidence type="ECO:0000256" key="2">
    <source>
        <dbReference type="SAM" id="MobiDB-lite"/>
    </source>
</evidence>
<reference evidence="3 4" key="1">
    <citation type="submission" date="2019-02" db="EMBL/GenBank/DDBJ databases">
        <title>Polymorphobacter sp. isolated from the lake at the Tibet of China.</title>
        <authorList>
            <person name="Li A."/>
        </authorList>
    </citation>
    <scope>NUCLEOTIDE SEQUENCE [LARGE SCALE GENOMIC DNA]</scope>
    <source>
        <strain evidence="3 4">DJ1R-1</strain>
    </source>
</reference>
<accession>A0A4Y9ELE6</accession>
<gene>
    <name evidence="3" type="ORF">EUV02_13210</name>
</gene>
<dbReference type="InterPro" id="IPR012875">
    <property type="entry name" value="SDHF4"/>
</dbReference>
<dbReference type="AlphaFoldDB" id="A0A4Y9ELE6"/>
<proteinExistence type="inferred from homology"/>